<comment type="caution">
    <text evidence="2">The sequence shown here is derived from an EMBL/GenBank/DDBJ whole genome shotgun (WGS) entry which is preliminary data.</text>
</comment>
<reference evidence="2 3" key="1">
    <citation type="submission" date="2018-10" db="EMBL/GenBank/DDBJ databases">
        <authorList>
            <person name="Jung H.S."/>
            <person name="Jeon C.O."/>
        </authorList>
    </citation>
    <scope>NUCLEOTIDE SEQUENCE [LARGE SCALE GENOMIC DNA]</scope>
    <source>
        <strain evidence="2 3">MA-7-27</strain>
    </source>
</reference>
<dbReference type="EMBL" id="RCNT01000010">
    <property type="protein sequence ID" value="RMA40877.1"/>
    <property type="molecule type" value="Genomic_DNA"/>
</dbReference>
<keyword evidence="3" id="KW-1185">Reference proteome</keyword>
<dbReference type="Proteomes" id="UP000281343">
    <property type="component" value="Unassembled WGS sequence"/>
</dbReference>
<dbReference type="InterPro" id="IPR011083">
    <property type="entry name" value="Phage_tail_collar_dom"/>
</dbReference>
<name>A0A3L9Y1B5_9RHOB</name>
<dbReference type="SUPFAM" id="SSF88874">
    <property type="entry name" value="Receptor-binding domain of short tail fibre protein gp12"/>
    <property type="match status" value="1"/>
</dbReference>
<evidence type="ECO:0000259" key="1">
    <source>
        <dbReference type="Pfam" id="PF07484"/>
    </source>
</evidence>
<gene>
    <name evidence="2" type="ORF">D9R08_17085</name>
</gene>
<feature type="domain" description="Phage tail collar" evidence="1">
    <location>
        <begin position="6"/>
        <end position="62"/>
    </location>
</feature>
<dbReference type="RefSeq" id="WP_121899286.1">
    <property type="nucleotide sequence ID" value="NZ_RCNT01000010.1"/>
</dbReference>
<protein>
    <submittedName>
        <fullName evidence="2">Phage tail protein</fullName>
    </submittedName>
</protein>
<evidence type="ECO:0000313" key="3">
    <source>
        <dbReference type="Proteomes" id="UP000281343"/>
    </source>
</evidence>
<proteinExistence type="predicted"/>
<dbReference type="Pfam" id="PF07484">
    <property type="entry name" value="Collar"/>
    <property type="match status" value="1"/>
</dbReference>
<accession>A0A3L9Y1B5</accession>
<dbReference type="AlphaFoldDB" id="A0A3L9Y1B5"/>
<dbReference type="OrthoDB" id="9810174at2"/>
<organism evidence="2 3">
    <name type="scientific">Rhodophyticola porphyridii</name>
    <dbReference type="NCBI Taxonomy" id="1852017"/>
    <lineage>
        <taxon>Bacteria</taxon>
        <taxon>Pseudomonadati</taxon>
        <taxon>Pseudomonadota</taxon>
        <taxon>Alphaproteobacteria</taxon>
        <taxon>Rhodobacterales</taxon>
        <taxon>Roseobacteraceae</taxon>
        <taxon>Rhodophyticola</taxon>
    </lineage>
</organism>
<evidence type="ECO:0000313" key="2">
    <source>
        <dbReference type="EMBL" id="RMA40877.1"/>
    </source>
</evidence>
<dbReference type="Gene3D" id="3.90.1340.10">
    <property type="entry name" value="Phage tail collar domain"/>
    <property type="match status" value="1"/>
</dbReference>
<sequence>MEPLIGQIMLFAGNFAPRNWAFCDGQLLAISSNSALFSILGTTYGGDGRTSFGLPDLRGRVPMHAGTGPGLSPRQIGQRVGVEDVTLNTSQMPSHNHEMSVVNAPADNDRPSGDLLARASIYSAVTTPVVALNPASISNAGGSLPHENMQPTLCINYIIALQGIFPSRN</sequence>
<dbReference type="InterPro" id="IPR037053">
    <property type="entry name" value="Phage_tail_collar_dom_sf"/>
</dbReference>